<accession>A0A5B8IE61</accession>
<proteinExistence type="predicted"/>
<protein>
    <recommendedName>
        <fullName evidence="3">Nucleoside 2-deoxyribosyltransferase</fullName>
    </recommendedName>
</protein>
<dbReference type="Proteomes" id="UP000320580">
    <property type="component" value="Chromosome"/>
</dbReference>
<reference evidence="1 2" key="1">
    <citation type="submission" date="2019-07" db="EMBL/GenBank/DDBJ databases">
        <authorList>
            <person name="Zhu P."/>
        </authorList>
    </citation>
    <scope>NUCLEOTIDE SEQUENCE [LARGE SCALE GENOMIC DNA]</scope>
    <source>
        <strain evidence="1 2">SSL-25</strain>
    </source>
</reference>
<dbReference type="EMBL" id="CP042266">
    <property type="protein sequence ID" value="QDY75429.1"/>
    <property type="molecule type" value="Genomic_DNA"/>
</dbReference>
<dbReference type="OrthoDB" id="4080246at2"/>
<dbReference type="SUPFAM" id="SSF52309">
    <property type="entry name" value="N-(deoxy)ribosyltransferase-like"/>
    <property type="match status" value="1"/>
</dbReference>
<gene>
    <name evidence="1" type="ORF">FQU76_01690</name>
</gene>
<evidence type="ECO:0008006" key="3">
    <source>
        <dbReference type="Google" id="ProtNLM"/>
    </source>
</evidence>
<evidence type="ECO:0000313" key="2">
    <source>
        <dbReference type="Proteomes" id="UP000320580"/>
    </source>
</evidence>
<dbReference type="RefSeq" id="WP_146478741.1">
    <property type="nucleotide sequence ID" value="NZ_CP042266.1"/>
</dbReference>
<sequence length="315" mass="34397">MYYVAHRLFAAHDRLLAARLARLLATKVGPDQVFLPFCDTDEEDLVAEVKGKRLFELDQERLGGLTAMIAVLHGPSLDDGVCMEMGYAHALGVPILAVTTDFQTYSFDEDGPQFDFPDPLVQEVITDLVRVPRLGTAPGTTDTANSRYAVFADRNDRQLDQALETAVDRMLAQSLSRPPAPALPVGDASLAFVEQSPYAPVVGTLTALVQKAGWATEESRRFTAHNPLDAARTDLDRSRTAGLLVADVSGPETPPGAALLIGAAAARRARIVAYYPRTVLTHAAGREPNWRNLMIQYAAEARFANPECLVDWLRR</sequence>
<dbReference type="KEGG" id="sqz:FQU76_01690"/>
<name>A0A5B8IE61_9ACTN</name>
<keyword evidence="2" id="KW-1185">Reference proteome</keyword>
<dbReference type="Gene3D" id="3.40.50.450">
    <property type="match status" value="1"/>
</dbReference>
<organism evidence="1 2">
    <name type="scientific">Streptomyces qinzhouensis</name>
    <dbReference type="NCBI Taxonomy" id="2599401"/>
    <lineage>
        <taxon>Bacteria</taxon>
        <taxon>Bacillati</taxon>
        <taxon>Actinomycetota</taxon>
        <taxon>Actinomycetes</taxon>
        <taxon>Kitasatosporales</taxon>
        <taxon>Streptomycetaceae</taxon>
        <taxon>Streptomyces</taxon>
    </lineage>
</organism>
<evidence type="ECO:0000313" key="1">
    <source>
        <dbReference type="EMBL" id="QDY75429.1"/>
    </source>
</evidence>
<dbReference type="Pfam" id="PF05014">
    <property type="entry name" value="Nuc_deoxyrib_tr"/>
    <property type="match status" value="1"/>
</dbReference>
<dbReference type="AlphaFoldDB" id="A0A5B8IE61"/>
<dbReference type="InterPro" id="IPR007710">
    <property type="entry name" value="Nucleoside_deoxyribTrfase"/>
</dbReference>